<dbReference type="InterPro" id="IPR008979">
    <property type="entry name" value="Galactose-bd-like_sf"/>
</dbReference>
<evidence type="ECO:0000256" key="1">
    <source>
        <dbReference type="ARBA" id="ARBA00000829"/>
    </source>
</evidence>
<protein>
    <recommendedName>
        <fullName evidence="2">beta-mannosidase</fullName>
        <ecNumber evidence="2">3.2.1.25</ecNumber>
    </recommendedName>
</protein>
<dbReference type="EC" id="3.2.1.25" evidence="2"/>
<organism evidence="6 7">
    <name type="scientific">Bifidobacterium favimelis</name>
    <dbReference type="NCBI Taxonomy" id="3122979"/>
    <lineage>
        <taxon>Bacteria</taxon>
        <taxon>Bacillati</taxon>
        <taxon>Actinomycetota</taxon>
        <taxon>Actinomycetes</taxon>
        <taxon>Bifidobacteriales</taxon>
        <taxon>Bifidobacteriaceae</taxon>
        <taxon>Bifidobacterium</taxon>
    </lineage>
</organism>
<accession>A0ABU8ZL70</accession>
<dbReference type="RefSeq" id="WP_340468532.1">
    <property type="nucleotide sequence ID" value="NZ_JBANBB010000001.1"/>
</dbReference>
<keyword evidence="3 6" id="KW-0378">Hydrolase</keyword>
<dbReference type="Gene3D" id="2.60.120.260">
    <property type="entry name" value="Galactose-binding domain-like"/>
    <property type="match status" value="1"/>
</dbReference>
<dbReference type="Gene3D" id="3.20.20.80">
    <property type="entry name" value="Glycosidases"/>
    <property type="match status" value="1"/>
</dbReference>
<evidence type="ECO:0000313" key="6">
    <source>
        <dbReference type="EMBL" id="MEK0305986.1"/>
    </source>
</evidence>
<dbReference type="GO" id="GO:0016787">
    <property type="term" value="F:hydrolase activity"/>
    <property type="evidence" value="ECO:0007669"/>
    <property type="project" value="UniProtKB-KW"/>
</dbReference>
<dbReference type="InterPro" id="IPR036156">
    <property type="entry name" value="Beta-gal/glucu_dom_sf"/>
</dbReference>
<proteinExistence type="predicted"/>
<dbReference type="SUPFAM" id="SSF49785">
    <property type="entry name" value="Galactose-binding domain-like"/>
    <property type="match status" value="1"/>
</dbReference>
<evidence type="ECO:0000313" key="7">
    <source>
        <dbReference type="Proteomes" id="UP001373159"/>
    </source>
</evidence>
<dbReference type="InterPro" id="IPR050887">
    <property type="entry name" value="Beta-mannosidase_GH2"/>
</dbReference>
<gene>
    <name evidence="6" type="ORF">V8P97_00625</name>
</gene>
<dbReference type="Proteomes" id="UP001373159">
    <property type="component" value="Unassembled WGS sequence"/>
</dbReference>
<evidence type="ECO:0000259" key="5">
    <source>
        <dbReference type="Pfam" id="PF22666"/>
    </source>
</evidence>
<evidence type="ECO:0000256" key="3">
    <source>
        <dbReference type="ARBA" id="ARBA00022801"/>
    </source>
</evidence>
<dbReference type="InterPro" id="IPR054593">
    <property type="entry name" value="Beta-mannosidase-like_N2"/>
</dbReference>
<dbReference type="InterPro" id="IPR013783">
    <property type="entry name" value="Ig-like_fold"/>
</dbReference>
<dbReference type="PANTHER" id="PTHR43730:SF1">
    <property type="entry name" value="BETA-MANNOSIDASE"/>
    <property type="match status" value="1"/>
</dbReference>
<dbReference type="PANTHER" id="PTHR43730">
    <property type="entry name" value="BETA-MANNOSIDASE"/>
    <property type="match status" value="1"/>
</dbReference>
<keyword evidence="7" id="KW-1185">Reference proteome</keyword>
<name>A0ABU8ZL70_9BIFI</name>
<keyword evidence="4" id="KW-0326">Glycosidase</keyword>
<dbReference type="EMBL" id="JBANBB010000001">
    <property type="protein sequence ID" value="MEK0305986.1"/>
    <property type="molecule type" value="Genomic_DNA"/>
</dbReference>
<feature type="domain" description="Beta-mannosidase-like galactose-binding" evidence="5">
    <location>
        <begin position="37"/>
        <end position="190"/>
    </location>
</feature>
<reference evidence="6 7" key="1">
    <citation type="submission" date="2024-02" db="EMBL/GenBank/DDBJ databases">
        <title>Bifidobacterium honeyensis sp. nov., isolated from the comb honey.</title>
        <authorList>
            <person name="Liu W."/>
            <person name="Li Y."/>
        </authorList>
    </citation>
    <scope>NUCLEOTIDE SEQUENCE [LARGE SCALE GENOMIC DNA]</scope>
    <source>
        <strain evidence="6 7">IMAU50988</strain>
    </source>
</reference>
<dbReference type="Pfam" id="PF22666">
    <property type="entry name" value="Glyco_hydro_2_N2"/>
    <property type="match status" value="1"/>
</dbReference>
<dbReference type="SUPFAM" id="SSF49303">
    <property type="entry name" value="beta-Galactosidase/glucuronidase domain"/>
    <property type="match status" value="1"/>
</dbReference>
<dbReference type="SUPFAM" id="SSF51445">
    <property type="entry name" value="(Trans)glycosidases"/>
    <property type="match status" value="1"/>
</dbReference>
<dbReference type="Gene3D" id="2.60.40.10">
    <property type="entry name" value="Immunoglobulins"/>
    <property type="match status" value="1"/>
</dbReference>
<comment type="caution">
    <text evidence="6">The sequence shown here is derived from an EMBL/GenBank/DDBJ whole genome shotgun (WGS) entry which is preliminary data.</text>
</comment>
<sequence>MLIHHPSTFIPLNGDWIMTALNPQAAPEGLRDRLTDGVPARVPGEATMDLLRAGLIGDPFDGDNEQAQQWIGDVDWRFTCRFDWHDDGSQRHDLVAYGLDTVAALELNGRPVGGTQNSYRSYRWDVRDLLQDGENTLTVSFTSPVREGERRQGILGYYPHDSHPFNQLRKAASSFGWDWGIDVANAGIWQPIGIDSWSGVRIAQVRPLVDVTDEGEGLLTVDVDLERAGGRGRSGIDETAAAGGRSGEIPVRVRLSGNDVDIEAVSRLRAGADTVRLVLKVPDVKLWWPLGYGDHPLYRVDVEAGQGCGGEDVTRPQATWSGRVGFRTVSVDTAADEDGRPFRLSVNGVPVHARGYNWIPDDAFITRMDHARYQRRIQDLVESNSNMVRVWGGGYYESDDFYDLADENGIMVWQDFMFACAAYPEDPGNKSEIEAEAREQIGRLSPHPSLVVWNGSNENYTAYADWGGFKNALADPSAEPNEYGYGERPWGDGYYSDLFPRLFAKLDPTRVYLPSSPMSFTKYTSPNKDNDGTVHIWDVWNSKDYKAYRNYRPRFADEFGYQAPPAWSTLTRVVHDSPLDPFGPQMLVHQKALDGNVKLARGMRSHLTPGDFYDISYGGVVNGSRSDGEHSWLIPSDRWEDIEDWHWACQLQQAQAIRFGVEYMRSLEPVNAGTLVWQLNDDWPVISWAAVDYDGHRKPLWFASRDFFAPCLASIQPKVSETYRAEHSWAGMPVPPDQLALIMVNDTRRAWEGQWRVERRRLDGTVLADQTVPVSIAAGGQADVVLDPAVASFDDPTKEILVALPSQPGFARVIYNPAEVVAQTLDPDPLEASVQTVEGGYQLSITARSYARDVFCLVDKVNPAASIDGGMVTLLPGESVTWHITSAPVGNPAAFATSRVLRTANDLHRQAR</sequence>
<evidence type="ECO:0000256" key="4">
    <source>
        <dbReference type="ARBA" id="ARBA00023295"/>
    </source>
</evidence>
<dbReference type="InterPro" id="IPR017853">
    <property type="entry name" value="GH"/>
</dbReference>
<evidence type="ECO:0000256" key="2">
    <source>
        <dbReference type="ARBA" id="ARBA00012754"/>
    </source>
</evidence>
<comment type="catalytic activity">
    <reaction evidence="1">
        <text>Hydrolysis of terminal, non-reducing beta-D-mannose residues in beta-D-mannosides.</text>
        <dbReference type="EC" id="3.2.1.25"/>
    </reaction>
</comment>